<evidence type="ECO:0000313" key="3">
    <source>
        <dbReference type="Proteomes" id="UP000814158"/>
    </source>
</evidence>
<accession>A0ABS9GNT2</accession>
<dbReference type="Proteomes" id="UP000814158">
    <property type="component" value="Unassembled WGS sequence"/>
</dbReference>
<reference evidence="2 3" key="1">
    <citation type="submission" date="2019-11" db="EMBL/GenBank/DDBJ databases">
        <title>Epiphytic Pseudomonas syringae from cherry orchards.</title>
        <authorList>
            <person name="Hulin M.T."/>
        </authorList>
    </citation>
    <scope>NUCLEOTIDE SEQUENCE [LARGE SCALE GENOMIC DNA]</scope>
    <source>
        <strain evidence="2 3">PA-3-2A</strain>
    </source>
</reference>
<protein>
    <submittedName>
        <fullName evidence="2">Trypsin-like serine protease</fullName>
    </submittedName>
</protein>
<proteinExistence type="predicted"/>
<dbReference type="InterPro" id="IPR009003">
    <property type="entry name" value="Peptidase_S1_PA"/>
</dbReference>
<dbReference type="SUPFAM" id="SSF50494">
    <property type="entry name" value="Trypsin-like serine proteases"/>
    <property type="match status" value="1"/>
</dbReference>
<evidence type="ECO:0000259" key="1">
    <source>
        <dbReference type="Pfam" id="PF20280"/>
    </source>
</evidence>
<dbReference type="EMBL" id="WKAT01000057">
    <property type="protein sequence ID" value="MCF5547358.1"/>
    <property type="molecule type" value="Genomic_DNA"/>
</dbReference>
<sequence length="442" mass="49810">MHMTIIQETTAIQHAQRSAVKVNNGSGVLVSALSDKIAYVLTARHVVPQKKATVEDYEGNRLKVIDCINYPRRGVNRDIDCAIVIVEASSDLNYARLASSKIEDGSSCWMIGYPESRREKQDNASRLKVQDGNIAFAESHTFVMNATNSPSKTFLNGFSGSGVFVQSGGICELVGIETRVDEDPIEYEEHLGRVRCYSNNHYVELAAFYKLPRLAPDYLTCFSQLKYLIFELDFVDEANIEGMLTLLFEAADKLIANGLPKPFELIESYGQSLLIPNSDPNYLVDKNLWVSLLEFYIICGLIDHTPMIDSNYLKTLERTRKFLYEGSDTAWLKKLQEILYFAKDNLDANSLIVIGSPETNPRLTPNNIQLESIITNISSPDIFSSEMRIDTTTTSHLKSLVIHHLKAIHGACMLDNEFAYKDKSKSELLTLFRGQYGQFIKR</sequence>
<dbReference type="Gene3D" id="2.40.10.120">
    <property type="match status" value="1"/>
</dbReference>
<organism evidence="2 3">
    <name type="scientific">Pseudomonas salomonii</name>
    <dbReference type="NCBI Taxonomy" id="191391"/>
    <lineage>
        <taxon>Bacteria</taxon>
        <taxon>Pseudomonadati</taxon>
        <taxon>Pseudomonadota</taxon>
        <taxon>Gammaproteobacteria</taxon>
        <taxon>Pseudomonadales</taxon>
        <taxon>Pseudomonadaceae</taxon>
        <taxon>Pseudomonas</taxon>
    </lineage>
</organism>
<feature type="domain" description="ABC-three component systems C-terminal" evidence="1">
    <location>
        <begin position="196"/>
        <end position="413"/>
    </location>
</feature>
<name>A0ABS9GNT2_9PSED</name>
<dbReference type="Pfam" id="PF20280">
    <property type="entry name" value="CTD4"/>
    <property type="match status" value="1"/>
</dbReference>
<dbReference type="Pfam" id="PF13365">
    <property type="entry name" value="Trypsin_2"/>
    <property type="match status" value="1"/>
</dbReference>
<keyword evidence="3" id="KW-1185">Reference proteome</keyword>
<dbReference type="InterPro" id="IPR046916">
    <property type="entry name" value="ABC-3C_CTD4"/>
</dbReference>
<evidence type="ECO:0000313" key="2">
    <source>
        <dbReference type="EMBL" id="MCF5547358.1"/>
    </source>
</evidence>
<gene>
    <name evidence="2" type="ORF">GIV68_21695</name>
</gene>
<comment type="caution">
    <text evidence="2">The sequence shown here is derived from an EMBL/GenBank/DDBJ whole genome shotgun (WGS) entry which is preliminary data.</text>
</comment>